<organism evidence="2 3">
    <name type="scientific">Candidatus Gemmiger avicola</name>
    <dbReference type="NCBI Taxonomy" id="2838605"/>
    <lineage>
        <taxon>Bacteria</taxon>
        <taxon>Bacillati</taxon>
        <taxon>Bacillota</taxon>
        <taxon>Clostridia</taxon>
        <taxon>Eubacteriales</taxon>
        <taxon>Gemmiger</taxon>
    </lineage>
</organism>
<comment type="caution">
    <text evidence="2">The sequence shown here is derived from an EMBL/GenBank/DDBJ whole genome shotgun (WGS) entry which is preliminary data.</text>
</comment>
<keyword evidence="1" id="KW-1133">Transmembrane helix</keyword>
<name>A0A9D2M627_9FIRM</name>
<proteinExistence type="predicted"/>
<dbReference type="AlphaFoldDB" id="A0A9D2M627"/>
<sequence length="241" mass="26166">MPYRSKKHDDDGAVLLYTLCVGALLAIFSAMLLRAVGLLAIGRSSRLQEEEAWQQAVTLTDRLANELVAPETEYHRFVGTTFLSDAYQNGETYSFTASPNLDGYGVITVTLRKGLARQRADEISLAPADLMEEELLAACEAFEAQAPASWKLDMTVTVETETARTQSVRHFTWTEAGQALYTVEGVAYRRETGTLMFYPAEISSSESAAEPPLSASEIDGPITVTWLPGDAADGVCAGAKQ</sequence>
<protein>
    <submittedName>
        <fullName evidence="2">Uncharacterized protein</fullName>
    </submittedName>
</protein>
<dbReference type="Proteomes" id="UP000886803">
    <property type="component" value="Unassembled WGS sequence"/>
</dbReference>
<reference evidence="2" key="2">
    <citation type="submission" date="2021-04" db="EMBL/GenBank/DDBJ databases">
        <authorList>
            <person name="Gilroy R."/>
        </authorList>
    </citation>
    <scope>NUCLEOTIDE SEQUENCE</scope>
    <source>
        <strain evidence="2">ChiBcec8-13705</strain>
    </source>
</reference>
<reference evidence="2" key="1">
    <citation type="journal article" date="2021" name="PeerJ">
        <title>Extensive microbial diversity within the chicken gut microbiome revealed by metagenomics and culture.</title>
        <authorList>
            <person name="Gilroy R."/>
            <person name="Ravi A."/>
            <person name="Getino M."/>
            <person name="Pursley I."/>
            <person name="Horton D.L."/>
            <person name="Alikhan N.F."/>
            <person name="Baker D."/>
            <person name="Gharbi K."/>
            <person name="Hall N."/>
            <person name="Watson M."/>
            <person name="Adriaenssens E.M."/>
            <person name="Foster-Nyarko E."/>
            <person name="Jarju S."/>
            <person name="Secka A."/>
            <person name="Antonio M."/>
            <person name="Oren A."/>
            <person name="Chaudhuri R.R."/>
            <person name="La Ragione R."/>
            <person name="Hildebrand F."/>
            <person name="Pallen M.J."/>
        </authorList>
    </citation>
    <scope>NUCLEOTIDE SEQUENCE</scope>
    <source>
        <strain evidence="2">ChiBcec8-13705</strain>
    </source>
</reference>
<evidence type="ECO:0000256" key="1">
    <source>
        <dbReference type="SAM" id="Phobius"/>
    </source>
</evidence>
<gene>
    <name evidence="2" type="ORF">H9945_04515</name>
</gene>
<dbReference type="EMBL" id="DWYG01000066">
    <property type="protein sequence ID" value="HJB41742.1"/>
    <property type="molecule type" value="Genomic_DNA"/>
</dbReference>
<evidence type="ECO:0000313" key="3">
    <source>
        <dbReference type="Proteomes" id="UP000886803"/>
    </source>
</evidence>
<accession>A0A9D2M627</accession>
<keyword evidence="1" id="KW-0472">Membrane</keyword>
<evidence type="ECO:0000313" key="2">
    <source>
        <dbReference type="EMBL" id="HJB41742.1"/>
    </source>
</evidence>
<feature type="transmembrane region" description="Helical" evidence="1">
    <location>
        <begin position="12"/>
        <end position="36"/>
    </location>
</feature>
<keyword evidence="1" id="KW-0812">Transmembrane</keyword>